<protein>
    <submittedName>
        <fullName evidence="4">Acetyltransferase</fullName>
    </submittedName>
</protein>
<dbReference type="PATRIC" id="fig|1408103.3.peg.3931"/>
<keyword evidence="1 4" id="KW-0808">Transferase</keyword>
<dbReference type="PROSITE" id="PS51186">
    <property type="entry name" value="GNAT"/>
    <property type="match status" value="1"/>
</dbReference>
<evidence type="ECO:0000256" key="2">
    <source>
        <dbReference type="ARBA" id="ARBA00023315"/>
    </source>
</evidence>
<evidence type="ECO:0000256" key="1">
    <source>
        <dbReference type="ARBA" id="ARBA00022679"/>
    </source>
</evidence>
<feature type="domain" description="N-acetyltransferase" evidence="3">
    <location>
        <begin position="1"/>
        <end position="164"/>
    </location>
</feature>
<dbReference type="PANTHER" id="PTHR43877">
    <property type="entry name" value="AMINOALKYLPHOSPHONATE N-ACETYLTRANSFERASE-RELATED-RELATED"/>
    <property type="match status" value="1"/>
</dbReference>
<dbReference type="InterPro" id="IPR050832">
    <property type="entry name" value="Bact_Acetyltransf"/>
</dbReference>
<dbReference type="SUPFAM" id="SSF55729">
    <property type="entry name" value="Acyl-CoA N-acyltransferases (Nat)"/>
    <property type="match status" value="1"/>
</dbReference>
<dbReference type="OrthoDB" id="9799092at2"/>
<dbReference type="EMBL" id="LAYY01000024">
    <property type="protein sequence ID" value="KKK36702.1"/>
    <property type="molecule type" value="Genomic_DNA"/>
</dbReference>
<evidence type="ECO:0000313" key="4">
    <source>
        <dbReference type="EMBL" id="KKK36702.1"/>
    </source>
</evidence>
<dbReference type="AlphaFoldDB" id="A0A0M2SUM8"/>
<evidence type="ECO:0000259" key="3">
    <source>
        <dbReference type="PROSITE" id="PS51186"/>
    </source>
</evidence>
<dbReference type="PANTHER" id="PTHR43877:SF2">
    <property type="entry name" value="AMINOALKYLPHOSPHONATE N-ACETYLTRANSFERASE-RELATED"/>
    <property type="match status" value="1"/>
</dbReference>
<dbReference type="GO" id="GO:0016747">
    <property type="term" value="F:acyltransferase activity, transferring groups other than amino-acyl groups"/>
    <property type="evidence" value="ECO:0007669"/>
    <property type="project" value="InterPro"/>
</dbReference>
<dbReference type="RefSeq" id="WP_046525101.1">
    <property type="nucleotide sequence ID" value="NZ_LAYY01000024.1"/>
</dbReference>
<evidence type="ECO:0000313" key="5">
    <source>
        <dbReference type="Proteomes" id="UP000034166"/>
    </source>
</evidence>
<comment type="caution">
    <text evidence="4">The sequence shown here is derived from an EMBL/GenBank/DDBJ whole genome shotgun (WGS) entry which is preliminary data.</text>
</comment>
<proteinExistence type="predicted"/>
<dbReference type="CDD" id="cd04301">
    <property type="entry name" value="NAT_SF"/>
    <property type="match status" value="1"/>
</dbReference>
<sequence>MKIRKLVSMDASAYIELRLEALRDTPEAFSSSYEEEKDYPIEQTANRLDDVNSTTFGAFADGNLIGVVTLVPDTRIKIRHRAHIFAMYVTPNFRRTGAGKALIAKAVKQAKENGTEQLYLAVTASNQPAKKLYQSFGFTTYGVDKNALKIEDTYYDDELMVLFL</sequence>
<name>A0A0M2SUM8_9BACI</name>
<dbReference type="Pfam" id="PF00583">
    <property type="entry name" value="Acetyltransf_1"/>
    <property type="match status" value="1"/>
</dbReference>
<keyword evidence="2" id="KW-0012">Acyltransferase</keyword>
<dbReference type="Proteomes" id="UP000034166">
    <property type="component" value="Unassembled WGS sequence"/>
</dbReference>
<accession>A0A0M2SUM8</accession>
<dbReference type="InterPro" id="IPR000182">
    <property type="entry name" value="GNAT_dom"/>
</dbReference>
<dbReference type="Gene3D" id="3.40.630.30">
    <property type="match status" value="1"/>
</dbReference>
<organism evidence="4 5">
    <name type="scientific">Mesobacillus campisalis</name>
    <dbReference type="NCBI Taxonomy" id="1408103"/>
    <lineage>
        <taxon>Bacteria</taxon>
        <taxon>Bacillati</taxon>
        <taxon>Bacillota</taxon>
        <taxon>Bacilli</taxon>
        <taxon>Bacillales</taxon>
        <taxon>Bacillaceae</taxon>
        <taxon>Mesobacillus</taxon>
    </lineage>
</organism>
<reference evidence="4 5" key="1">
    <citation type="submission" date="2015-04" db="EMBL/GenBank/DDBJ databases">
        <title>Taxonomic description and genome sequence of Bacillus campisalis sp. nov., a novel member of the genus Bacillus isolated from solar saltern.</title>
        <authorList>
            <person name="Mathan Kumar R."/>
            <person name="Kaur G."/>
            <person name="Kumar A."/>
            <person name="Singh N.K."/>
            <person name="Kaur N."/>
            <person name="Kumar N."/>
            <person name="Mayilraj S."/>
        </authorList>
    </citation>
    <scope>NUCLEOTIDE SEQUENCE [LARGE SCALE GENOMIC DNA]</scope>
    <source>
        <strain evidence="4 5">SA2-6</strain>
    </source>
</reference>
<keyword evidence="5" id="KW-1185">Reference proteome</keyword>
<gene>
    <name evidence="4" type="ORF">WQ57_17715</name>
</gene>
<dbReference type="InterPro" id="IPR016181">
    <property type="entry name" value="Acyl_CoA_acyltransferase"/>
</dbReference>